<proteinExistence type="predicted"/>
<name>A0AAX3MI88_ESCAL</name>
<evidence type="ECO:0000259" key="1">
    <source>
        <dbReference type="Pfam" id="PF15962"/>
    </source>
</evidence>
<gene>
    <name evidence="2" type="ORF">PS049_16795</name>
</gene>
<sequence>MPTVSNIHSYSPIYSSKTKAPQTWDTNNYLRKLSEINNDIIFNDQISKITQKQYTFDEVARNEKIYNLNIYDIFFYPQNDIIEDNVSRILQHQYSHSPTLRRLVNYYIDNIPETDINKCQIHIANTYAYNKKEDNISELFIAIDEKGYLIVPQKKTSEIEISPEKILLNFFLKHIINPENLGYNDIDVYTNIIFKELTPQAMAHSSESFQHISVGKENKLFDSETSEMLTDNIEQVISKGKALQKDFFNSFIENKETELFTIKPDKYSIKKIVLDGLLLTSNMSRSLSNNYNQHNTNKNLADKINIRLSRSLPEDHAAPAPAAAPAIDLFLAQKIEEHLIRKIFPFYPSINRLEQVQEQINYIRGYHELLTFHQTGSWIRNGRNAARDYIVELIKNHFYKFEIKNSRGYFIFFRDFIHARREHEYRIYEALARDIIVHPQPYHLDYKEPAPEELLTSVPENHYMEAIRNKFTNNKPLNFDNMYGKESISISIELDNLKSPRKKNKKDAEHLLKNSQLVIHNLSKNGGDKILCSRNGTKYHRLILNMIVRLCKQHKSSINKKTIDSISRKIIHNNAFSADLKREISRMNSNRYNPWLIKLAAEKQLSWAETHYQAQRHIQEHMQDCEILNVMDANKLVRDAIISFVHQTNEITEASWMSSEEQHEKKIQALNSFKTKIASMDGGQEFIYGFNKVIQEGLGGLIELSFDIDDTRHHRNLSSLSPASRSGLHLLGSIWNIVMSAVPGFNILSGSSSILNRAIVEKSTDVCGYIQDAIRIGIEALPVAEAKFKKRASNAKYTGLRFVEEKINKNIIEAPLQRGASFKVIESIENTDFIYESRSKKILELNLKEDHELFSATSFDNKNHGYYKRSGDGFYRKQHAYQPLSRETPNKITYNSKEVELTKESNSEMYSGTFVDNGKSTIVKFYRSSDGSFYQAEGLKGGGIIRHTDRPYSELKEGDIGYDEELLDITDDSPELEETLPALSQDLYPSEEENVQNLYSKFKNGDVEAGMTEVTLCRGTIASQAENIVSFSTAGGAEIANPNVSPVSEDIAKLQIKSGRIEPEYTTDISVADRFSRGHHLVIVKTKVKYLTRGSISESGWIIPKNAPVEPVGLIDRTFGQPENIQQANASK</sequence>
<evidence type="ECO:0000313" key="3">
    <source>
        <dbReference type="Proteomes" id="UP001219219"/>
    </source>
</evidence>
<protein>
    <submittedName>
        <fullName evidence="2">DUF4765 family protein</fullName>
    </submittedName>
</protein>
<dbReference type="RefSeq" id="WP_136763100.1">
    <property type="nucleotide sequence ID" value="NZ_CP117562.1"/>
</dbReference>
<dbReference type="AlphaFoldDB" id="A0AAX3MI88"/>
<organism evidence="2 3">
    <name type="scientific">Escherichia albertii</name>
    <dbReference type="NCBI Taxonomy" id="208962"/>
    <lineage>
        <taxon>Bacteria</taxon>
        <taxon>Pseudomonadati</taxon>
        <taxon>Pseudomonadota</taxon>
        <taxon>Gammaproteobacteria</taxon>
        <taxon>Enterobacterales</taxon>
        <taxon>Enterobacteriaceae</taxon>
        <taxon>Escherichia</taxon>
    </lineage>
</organism>
<reference evidence="2" key="1">
    <citation type="submission" date="2023-02" db="EMBL/GenBank/DDBJ databases">
        <title>Escherichia albertii as a potential enteropathogen in the light of epidemiological and genomic studies.</title>
        <authorList>
            <person name="Leszczynska K."/>
            <person name="Swiecicka I."/>
            <person name="Daniluk T."/>
            <person name="Lebensztejn D."/>
            <person name="Chmielewska S."/>
            <person name="Leszczynska D."/>
            <person name="Gawor J."/>
            <person name="Kliber M."/>
        </authorList>
    </citation>
    <scope>NUCLEOTIDE SEQUENCE</scope>
    <source>
        <strain evidence="2">BIA_7</strain>
    </source>
</reference>
<dbReference type="EMBL" id="CP117562">
    <property type="protein sequence ID" value="WDB28002.1"/>
    <property type="molecule type" value="Genomic_DNA"/>
</dbReference>
<feature type="domain" description="DUF4765" evidence="1">
    <location>
        <begin position="16"/>
        <end position="1131"/>
    </location>
</feature>
<evidence type="ECO:0000313" key="2">
    <source>
        <dbReference type="EMBL" id="WDB28002.1"/>
    </source>
</evidence>
<dbReference type="InterPro" id="IPR031886">
    <property type="entry name" value="DUF4765"/>
</dbReference>
<accession>A0AAX3MI88</accession>
<dbReference type="Pfam" id="PF15962">
    <property type="entry name" value="DUF4765"/>
    <property type="match status" value="1"/>
</dbReference>
<dbReference type="Proteomes" id="UP001219219">
    <property type="component" value="Chromosome"/>
</dbReference>